<name>A0A1B1T9Z1_9ARCH</name>
<reference evidence="1" key="1">
    <citation type="submission" date="2014-11" db="EMBL/GenBank/DDBJ databases">
        <authorList>
            <person name="Zhu J."/>
            <person name="Qi W."/>
            <person name="Song R."/>
        </authorList>
    </citation>
    <scope>NUCLEOTIDE SEQUENCE</scope>
</reference>
<accession>A0A1B1T9Z1</accession>
<dbReference type="PANTHER" id="PTHR40734">
    <property type="entry name" value="TRNA-SPECIFIC ADENOSINE DEAMINASE-RELATED"/>
    <property type="match status" value="1"/>
</dbReference>
<dbReference type="AlphaFoldDB" id="A0A1B1T9Z1"/>
<protein>
    <submittedName>
        <fullName evidence="1">Putative RNA-binding protein</fullName>
    </submittedName>
</protein>
<dbReference type="SUPFAM" id="SSF160975">
    <property type="entry name" value="AF1531-like"/>
    <property type="match status" value="1"/>
</dbReference>
<dbReference type="Pfam" id="PF04919">
    <property type="entry name" value="DUF655"/>
    <property type="match status" value="1"/>
</dbReference>
<dbReference type="Gene3D" id="1.10.150.280">
    <property type="entry name" value="AF1531-like domain"/>
    <property type="match status" value="1"/>
</dbReference>
<organism evidence="1">
    <name type="scientific">uncultured Poseidoniia archaeon</name>
    <dbReference type="NCBI Taxonomy" id="1697135"/>
    <lineage>
        <taxon>Archaea</taxon>
        <taxon>Methanobacteriati</taxon>
        <taxon>Thermoplasmatota</taxon>
        <taxon>Candidatus Poseidoniia</taxon>
        <taxon>environmental samples</taxon>
    </lineage>
</organism>
<reference evidence="1" key="2">
    <citation type="journal article" date="2015" name="ISME J.">
        <title>A new class of marine Euryarchaeota group II from the Mediterranean deep chlorophyll maximum.</title>
        <authorList>
            <person name="Martin-Cuadrado A.B."/>
            <person name="Garcia-Heredia I."/>
            <person name="Molto A.G."/>
            <person name="Lopez-Ubeda R."/>
            <person name="Kimes N."/>
            <person name="Lopez-Garcia P."/>
            <person name="Moreira D."/>
            <person name="Rodriguez-Valera F."/>
        </authorList>
    </citation>
    <scope>NUCLEOTIDE SEQUENCE</scope>
</reference>
<dbReference type="InterPro" id="IPR007003">
    <property type="entry name" value="DUF655"/>
</dbReference>
<dbReference type="PANTHER" id="PTHR40734:SF1">
    <property type="entry name" value="DNA-BINDING PROTEIN"/>
    <property type="match status" value="1"/>
</dbReference>
<proteinExistence type="predicted"/>
<dbReference type="EMBL" id="KP211813">
    <property type="protein sequence ID" value="ANV79099.1"/>
    <property type="molecule type" value="Genomic_DNA"/>
</dbReference>
<sequence>MYANTPSDSGDGPSSIFSSETHLRILDISERRPVGYEVHALTEPSLYLVRARVIDKEGITSGSRLIIEENKVGPLSLLRYRDLSSNSEDIILDELMGAIKDNSEIHLGFYNRANNISLKVHAFQLLPGIGKSKAQKMVQSRGMAGWMEFSEVDEACEIDSVRLLAERYLIEIEDPLNNRSILDHLIRSSK</sequence>
<evidence type="ECO:0000313" key="1">
    <source>
        <dbReference type="EMBL" id="ANV79099.1"/>
    </source>
</evidence>